<dbReference type="AlphaFoldDB" id="A0A1Y0I674"/>
<reference evidence="4 5" key="1">
    <citation type="submission" date="2017-05" db="EMBL/GenBank/DDBJ databases">
        <title>Genomic insights into alkan degradation activity of Oleiphilus messinensis.</title>
        <authorList>
            <person name="Kozyavkin S.A."/>
            <person name="Slesarev A.I."/>
            <person name="Golyshin P.N."/>
            <person name="Korzhenkov A."/>
            <person name="Golyshina O.N."/>
            <person name="Toshchakov S.V."/>
        </authorList>
    </citation>
    <scope>NUCLEOTIDE SEQUENCE [LARGE SCALE GENOMIC DNA]</scope>
    <source>
        <strain evidence="4 5">ME102</strain>
    </source>
</reference>
<dbReference type="EMBL" id="CP021425">
    <property type="protein sequence ID" value="ARU55982.1"/>
    <property type="molecule type" value="Genomic_DNA"/>
</dbReference>
<keyword evidence="2 3" id="KW-0479">Metal-binding</keyword>
<feature type="binding site" evidence="3">
    <location>
        <position position="65"/>
    </location>
    <ligand>
        <name>a divalent metal cation</name>
        <dbReference type="ChEBI" id="CHEBI:60240"/>
        <label>1</label>
    </ligand>
</feature>
<dbReference type="InterPro" id="IPR002678">
    <property type="entry name" value="DUF34/NIF3"/>
</dbReference>
<dbReference type="GO" id="GO:0046872">
    <property type="term" value="F:metal ion binding"/>
    <property type="evidence" value="ECO:0007669"/>
    <property type="project" value="UniProtKB-KW"/>
</dbReference>
<dbReference type="RefSeq" id="WP_087461023.1">
    <property type="nucleotide sequence ID" value="NZ_CP021425.1"/>
</dbReference>
<dbReference type="Proteomes" id="UP000196027">
    <property type="component" value="Chromosome"/>
</dbReference>
<dbReference type="Gene3D" id="3.40.1390.30">
    <property type="entry name" value="NIF3 (NGG1p interacting factor 3)-like"/>
    <property type="match status" value="2"/>
</dbReference>
<accession>A0A1Y0I674</accession>
<proteinExistence type="inferred from homology"/>
<protein>
    <submittedName>
        <fullName evidence="4">NIF3 family metal-binding protein</fullName>
    </submittedName>
</protein>
<evidence type="ECO:0000256" key="1">
    <source>
        <dbReference type="ARBA" id="ARBA00006964"/>
    </source>
</evidence>
<evidence type="ECO:0000256" key="3">
    <source>
        <dbReference type="PIRSR" id="PIRSR602678-1"/>
    </source>
</evidence>
<keyword evidence="5" id="KW-1185">Reference proteome</keyword>
<dbReference type="Pfam" id="PF01784">
    <property type="entry name" value="DUF34_NIF3"/>
    <property type="match status" value="1"/>
</dbReference>
<organism evidence="4 5">
    <name type="scientific">Oleiphilus messinensis</name>
    <dbReference type="NCBI Taxonomy" id="141451"/>
    <lineage>
        <taxon>Bacteria</taxon>
        <taxon>Pseudomonadati</taxon>
        <taxon>Pseudomonadota</taxon>
        <taxon>Gammaproteobacteria</taxon>
        <taxon>Oceanospirillales</taxon>
        <taxon>Oleiphilaceae</taxon>
        <taxon>Oleiphilus</taxon>
    </lineage>
</organism>
<dbReference type="NCBIfam" id="TIGR00486">
    <property type="entry name" value="YbgI_SA1388"/>
    <property type="match status" value="1"/>
</dbReference>
<dbReference type="OrthoDB" id="9800881at2"/>
<dbReference type="InterPro" id="IPR036069">
    <property type="entry name" value="DUF34/NIF3_sf"/>
</dbReference>
<evidence type="ECO:0000313" key="4">
    <source>
        <dbReference type="EMBL" id="ARU55982.1"/>
    </source>
</evidence>
<feature type="binding site" evidence="3">
    <location>
        <position position="102"/>
    </location>
    <ligand>
        <name>a divalent metal cation</name>
        <dbReference type="ChEBI" id="CHEBI:60240"/>
        <label>1</label>
    </ligand>
</feature>
<dbReference type="SUPFAM" id="SSF102705">
    <property type="entry name" value="NIF3 (NGG1p interacting factor 3)-like"/>
    <property type="match status" value="1"/>
</dbReference>
<dbReference type="PANTHER" id="PTHR13799">
    <property type="entry name" value="NGG1 INTERACTING FACTOR 3"/>
    <property type="match status" value="1"/>
</dbReference>
<name>A0A1Y0I674_9GAMM</name>
<sequence length="252" mass="27526">MIELKSLVSTLDNYLDVSSIPDYCPNGLQVEGGAEIRKIITGVTASQRLLDVASERNADAVLVHHGYFWKGESSVIAGMKKRRLKTLLANDISLLAYHLPLDVHAQVGNNIQLAKRLGVKVDGPLKQERYGALGLVGHFSETLSVQSVSELLQRELQREPLVIAADDRPIRSLAWCTGAAQGFIESAIEAGVDLYISGEISEPTVHAAREGGIHYMSAGHHATERYGVKALGEWIAENYDVEVEFVDIDNPV</sequence>
<dbReference type="PANTHER" id="PTHR13799:SF14">
    <property type="entry name" value="GTP CYCLOHYDROLASE 1 TYPE 2 HOMOLOG"/>
    <property type="match status" value="1"/>
</dbReference>
<comment type="similarity">
    <text evidence="1">Belongs to the GTP cyclohydrolase I type 2/NIF3 family.</text>
</comment>
<feature type="binding site" evidence="3">
    <location>
        <position position="224"/>
    </location>
    <ligand>
        <name>a divalent metal cation</name>
        <dbReference type="ChEBI" id="CHEBI:60240"/>
        <label>1</label>
    </ligand>
</feature>
<feature type="binding site" evidence="3">
    <location>
        <position position="64"/>
    </location>
    <ligand>
        <name>a divalent metal cation</name>
        <dbReference type="ChEBI" id="CHEBI:60240"/>
        <label>2</label>
    </ligand>
</feature>
<evidence type="ECO:0000313" key="5">
    <source>
        <dbReference type="Proteomes" id="UP000196027"/>
    </source>
</evidence>
<dbReference type="KEGG" id="ome:OLMES_1908"/>
<gene>
    <name evidence="4" type="primary">ybgI</name>
    <name evidence="4" type="ORF">OLMES_1908</name>
</gene>
<feature type="binding site" evidence="3">
    <location>
        <position position="220"/>
    </location>
    <ligand>
        <name>a divalent metal cation</name>
        <dbReference type="ChEBI" id="CHEBI:60240"/>
        <label>1</label>
    </ligand>
</feature>
<evidence type="ECO:0000256" key="2">
    <source>
        <dbReference type="ARBA" id="ARBA00022723"/>
    </source>
</evidence>
<dbReference type="GO" id="GO:0005737">
    <property type="term" value="C:cytoplasm"/>
    <property type="evidence" value="ECO:0007669"/>
    <property type="project" value="TreeGrafter"/>
</dbReference>